<dbReference type="EMBL" id="JBBNAG010000005">
    <property type="protein sequence ID" value="KAK9132747.1"/>
    <property type="molecule type" value="Genomic_DNA"/>
</dbReference>
<name>A0AAP0JFA0_9MAGN</name>
<dbReference type="AlphaFoldDB" id="A0AAP0JFA0"/>
<sequence>MVEATTRFKAQNYEKGLEQQSPVNITSKSLDLNCLVELDDVMQEYEAQRKRPQYSSPTVEAHHSGQIRTCLGNGLNHGTIMGQRNREDQIDLSRGHEVMNREDKALNIAEGAINGERDADVLLLTEWGSMRSRASEGADSLCGDTRDIEIDQEEWRNEKILDTREEMVAQQI</sequence>
<gene>
    <name evidence="1" type="ORF">Scep_012275</name>
</gene>
<accession>A0AAP0JFA0</accession>
<protein>
    <submittedName>
        <fullName evidence="1">Uncharacterized protein</fullName>
    </submittedName>
</protein>
<organism evidence="1 2">
    <name type="scientific">Stephania cephalantha</name>
    <dbReference type="NCBI Taxonomy" id="152367"/>
    <lineage>
        <taxon>Eukaryota</taxon>
        <taxon>Viridiplantae</taxon>
        <taxon>Streptophyta</taxon>
        <taxon>Embryophyta</taxon>
        <taxon>Tracheophyta</taxon>
        <taxon>Spermatophyta</taxon>
        <taxon>Magnoliopsida</taxon>
        <taxon>Ranunculales</taxon>
        <taxon>Menispermaceae</taxon>
        <taxon>Menispermoideae</taxon>
        <taxon>Cissampelideae</taxon>
        <taxon>Stephania</taxon>
    </lineage>
</organism>
<reference evidence="1 2" key="1">
    <citation type="submission" date="2024-01" db="EMBL/GenBank/DDBJ databases">
        <title>Genome assemblies of Stephania.</title>
        <authorList>
            <person name="Yang L."/>
        </authorList>
    </citation>
    <scope>NUCLEOTIDE SEQUENCE [LARGE SCALE GENOMIC DNA]</scope>
    <source>
        <strain evidence="1">JXDWG</strain>
        <tissue evidence="1">Leaf</tissue>
    </source>
</reference>
<evidence type="ECO:0000313" key="1">
    <source>
        <dbReference type="EMBL" id="KAK9132747.1"/>
    </source>
</evidence>
<evidence type="ECO:0000313" key="2">
    <source>
        <dbReference type="Proteomes" id="UP001419268"/>
    </source>
</evidence>
<dbReference type="Proteomes" id="UP001419268">
    <property type="component" value="Unassembled WGS sequence"/>
</dbReference>
<proteinExistence type="predicted"/>
<keyword evidence="2" id="KW-1185">Reference proteome</keyword>
<comment type="caution">
    <text evidence="1">The sequence shown here is derived from an EMBL/GenBank/DDBJ whole genome shotgun (WGS) entry which is preliminary data.</text>
</comment>